<accession>A0ABT5FLH5</accession>
<organism evidence="1 2">
    <name type="scientific">Streptomyces gilvifuscus</name>
    <dbReference type="NCBI Taxonomy" id="1550617"/>
    <lineage>
        <taxon>Bacteria</taxon>
        <taxon>Bacillati</taxon>
        <taxon>Actinomycetota</taxon>
        <taxon>Actinomycetes</taxon>
        <taxon>Kitasatosporales</taxon>
        <taxon>Streptomycetaceae</taxon>
        <taxon>Streptomyces</taxon>
    </lineage>
</organism>
<evidence type="ECO:0000313" key="1">
    <source>
        <dbReference type="EMBL" id="MDC2953364.1"/>
    </source>
</evidence>
<proteinExistence type="predicted"/>
<name>A0ABT5FLH5_9ACTN</name>
<reference evidence="1 2" key="1">
    <citation type="journal article" date="2015" name="Int. J. Syst. Evol. Microbiol.">
        <title>Streptomyces gilvifuscus sp. nov., an actinomycete that produces antibacterial compounds isolated from soil.</title>
        <authorList>
            <person name="Nguyen T.M."/>
            <person name="Kim J."/>
        </authorList>
    </citation>
    <scope>NUCLEOTIDE SEQUENCE [LARGE SCALE GENOMIC DNA]</scope>
    <source>
        <strain evidence="1 2">T113</strain>
    </source>
</reference>
<keyword evidence="2" id="KW-1185">Reference proteome</keyword>
<dbReference type="RefSeq" id="WP_272173949.1">
    <property type="nucleotide sequence ID" value="NZ_JAQOSK010000001.1"/>
</dbReference>
<dbReference type="Proteomes" id="UP001221328">
    <property type="component" value="Unassembled WGS sequence"/>
</dbReference>
<sequence>MSLGVLLGLTVGEPAVLRQAPAIPEGATRGEYAALLRLTALEVRP</sequence>
<gene>
    <name evidence="1" type="ORF">PO587_02720</name>
</gene>
<comment type="caution">
    <text evidence="1">The sequence shown here is derived from an EMBL/GenBank/DDBJ whole genome shotgun (WGS) entry which is preliminary data.</text>
</comment>
<evidence type="ECO:0000313" key="2">
    <source>
        <dbReference type="Proteomes" id="UP001221328"/>
    </source>
</evidence>
<dbReference type="EMBL" id="JAQOSK010000001">
    <property type="protein sequence ID" value="MDC2953364.1"/>
    <property type="molecule type" value="Genomic_DNA"/>
</dbReference>
<protein>
    <submittedName>
        <fullName evidence="1">Uncharacterized protein</fullName>
    </submittedName>
</protein>